<keyword evidence="8" id="KW-1185">Reference proteome</keyword>
<dbReference type="GO" id="GO:0005886">
    <property type="term" value="C:plasma membrane"/>
    <property type="evidence" value="ECO:0007669"/>
    <property type="project" value="UniProtKB-SubCell"/>
</dbReference>
<evidence type="ECO:0000313" key="7">
    <source>
        <dbReference type="EMBL" id="QYZ69672.1"/>
    </source>
</evidence>
<sequence>MIHAILAILLCQMAGEILSRLSGMPVPGPVIGLVLLATGLSAFPRLRDIVRPVAQSILGNLALLFVPAGVGVIGHLSALASHAGALVVIFLGSTAAAISVGALTFTAVARLSGSRDE</sequence>
<protein>
    <submittedName>
        <fullName evidence="7">CidA/LrgA family protein</fullName>
    </submittedName>
</protein>
<feature type="transmembrane region" description="Helical" evidence="6">
    <location>
        <begin position="29"/>
        <end position="46"/>
    </location>
</feature>
<reference evidence="7" key="1">
    <citation type="submission" date="2021-02" db="EMBL/GenBank/DDBJ databases">
        <title>Rhodobacter shimadae sp. nov., an aerobic anoxygenic phototrophic bacterium isolated from a hot spring.</title>
        <authorList>
            <person name="Muramatsu S."/>
            <person name="Haruta S."/>
            <person name="Hirose S."/>
            <person name="Hanada S."/>
        </authorList>
    </citation>
    <scope>NUCLEOTIDE SEQUENCE</scope>
    <source>
        <strain evidence="7">N10</strain>
    </source>
</reference>
<evidence type="ECO:0000256" key="5">
    <source>
        <dbReference type="ARBA" id="ARBA00023136"/>
    </source>
</evidence>
<dbReference type="Proteomes" id="UP000826300">
    <property type="component" value="Chromosome"/>
</dbReference>
<dbReference type="Pfam" id="PF03788">
    <property type="entry name" value="LrgA"/>
    <property type="match status" value="1"/>
</dbReference>
<name>A0A8G1EBR0_9RHOB</name>
<evidence type="ECO:0000256" key="6">
    <source>
        <dbReference type="SAM" id="Phobius"/>
    </source>
</evidence>
<dbReference type="PANTHER" id="PTHR33931">
    <property type="entry name" value="HOLIN-LIKE PROTEIN CIDA-RELATED"/>
    <property type="match status" value="1"/>
</dbReference>
<proteinExistence type="predicted"/>
<dbReference type="InterPro" id="IPR005538">
    <property type="entry name" value="LrgA/CidA"/>
</dbReference>
<evidence type="ECO:0000256" key="2">
    <source>
        <dbReference type="ARBA" id="ARBA00022475"/>
    </source>
</evidence>
<organism evidence="7 8">
    <name type="scientific">Neotabrizicola shimadae</name>
    <dbReference type="NCBI Taxonomy" id="2807096"/>
    <lineage>
        <taxon>Bacteria</taxon>
        <taxon>Pseudomonadati</taxon>
        <taxon>Pseudomonadota</taxon>
        <taxon>Alphaproteobacteria</taxon>
        <taxon>Rhodobacterales</taxon>
        <taxon>Paracoccaceae</taxon>
        <taxon>Neotabrizicola</taxon>
    </lineage>
</organism>
<dbReference type="KEGG" id="nsm:JO391_18545"/>
<evidence type="ECO:0000256" key="4">
    <source>
        <dbReference type="ARBA" id="ARBA00022989"/>
    </source>
</evidence>
<feature type="transmembrane region" description="Helical" evidence="6">
    <location>
        <begin position="85"/>
        <end position="109"/>
    </location>
</feature>
<keyword evidence="3 6" id="KW-0812">Transmembrane</keyword>
<dbReference type="RefSeq" id="WP_220661890.1">
    <property type="nucleotide sequence ID" value="NZ_CP069370.1"/>
</dbReference>
<dbReference type="AlphaFoldDB" id="A0A8G1EBR0"/>
<feature type="transmembrane region" description="Helical" evidence="6">
    <location>
        <begin position="58"/>
        <end position="79"/>
    </location>
</feature>
<keyword evidence="2" id="KW-1003">Cell membrane</keyword>
<keyword evidence="5 6" id="KW-0472">Membrane</keyword>
<evidence type="ECO:0000313" key="8">
    <source>
        <dbReference type="Proteomes" id="UP000826300"/>
    </source>
</evidence>
<evidence type="ECO:0000256" key="1">
    <source>
        <dbReference type="ARBA" id="ARBA00004651"/>
    </source>
</evidence>
<evidence type="ECO:0000256" key="3">
    <source>
        <dbReference type="ARBA" id="ARBA00022692"/>
    </source>
</evidence>
<gene>
    <name evidence="7" type="ORF">JO391_18545</name>
</gene>
<dbReference type="PANTHER" id="PTHR33931:SF2">
    <property type="entry name" value="HOLIN-LIKE PROTEIN CIDA"/>
    <property type="match status" value="1"/>
</dbReference>
<keyword evidence="4 6" id="KW-1133">Transmembrane helix</keyword>
<comment type="subcellular location">
    <subcellularLocation>
        <location evidence="1">Cell membrane</location>
        <topology evidence="1">Multi-pass membrane protein</topology>
    </subcellularLocation>
</comment>
<dbReference type="EMBL" id="CP069370">
    <property type="protein sequence ID" value="QYZ69672.1"/>
    <property type="molecule type" value="Genomic_DNA"/>
</dbReference>
<accession>A0A8G1EBR0</accession>